<feature type="domain" description="Antirepressor protein C-terminal" evidence="1">
    <location>
        <begin position="126"/>
        <end position="232"/>
    </location>
</feature>
<dbReference type="EMBL" id="CP006696">
    <property type="protein sequence ID" value="AIC10204.1"/>
    <property type="molecule type" value="Genomic_DNA"/>
</dbReference>
<dbReference type="Pfam" id="PF03374">
    <property type="entry name" value="ANT"/>
    <property type="match status" value="1"/>
</dbReference>
<keyword evidence="2" id="KW-0238">DNA-binding</keyword>
<dbReference type="AlphaFoldDB" id="A0A060H0A9"/>
<accession>A0A060H0A9</accession>
<organism evidence="2 3">
    <name type="scientific">Xylella fastidiosa subsp. sandyi Ann-1</name>
    <dbReference type="NCBI Taxonomy" id="155920"/>
    <lineage>
        <taxon>Bacteria</taxon>
        <taxon>Pseudomonadati</taxon>
        <taxon>Pseudomonadota</taxon>
        <taxon>Gammaproteobacteria</taxon>
        <taxon>Lysobacterales</taxon>
        <taxon>Lysobacteraceae</taxon>
        <taxon>Xylella</taxon>
    </lineage>
</organism>
<proteinExistence type="predicted"/>
<sequence>MNELIQKVSDAAITSREIAQLVESRHDNVRVTIERLSERGVIALPATQEKPTGGRPSIEYVFTGEQGKRDSIVVVAQLSPEFTARLVDRWQELETELIQTRFVIPQTLPEALRLAADLADKNQALEKVVADQSPKVLTHDRIAAADGSLCLRDAAKVLQMRPIDLRHWLIVNRWIYGRPGHSGWLAYQHRIQQGVMCHKVTTVQREEGTDKVIEQARITSKGLTTISHELTKAPLVA</sequence>
<dbReference type="RefSeq" id="WP_020852401.1">
    <property type="nucleotide sequence ID" value="NZ_CP006696.1"/>
</dbReference>
<evidence type="ECO:0000259" key="1">
    <source>
        <dbReference type="Pfam" id="PF03374"/>
    </source>
</evidence>
<dbReference type="HOGENOM" id="CLU_046670_7_3_6"/>
<name>A0A060H0A9_XYLFS</name>
<dbReference type="InterPro" id="IPR005039">
    <property type="entry name" value="Ant_C"/>
</dbReference>
<evidence type="ECO:0000313" key="3">
    <source>
        <dbReference type="Proteomes" id="UP000027215"/>
    </source>
</evidence>
<reference evidence="2 3" key="1">
    <citation type="submission" date="2013-08" db="EMBL/GenBank/DDBJ databases">
        <authorList>
            <person name="Stouthamer R."/>
            <person name="Nunney L."/>
        </authorList>
    </citation>
    <scope>NUCLEOTIDE SEQUENCE [LARGE SCALE GENOMIC DNA]</scope>
    <source>
        <strain evidence="3">ann-1</strain>
    </source>
</reference>
<dbReference type="GO" id="GO:0003677">
    <property type="term" value="F:DNA binding"/>
    <property type="evidence" value="ECO:0007669"/>
    <property type="project" value="UniProtKB-KW"/>
</dbReference>
<dbReference type="KEGG" id="xfs:D934_08360"/>
<protein>
    <submittedName>
        <fullName evidence="2">DNA-binding protein</fullName>
    </submittedName>
</protein>
<evidence type="ECO:0000313" key="2">
    <source>
        <dbReference type="EMBL" id="AIC10204.1"/>
    </source>
</evidence>
<dbReference type="Proteomes" id="UP000027215">
    <property type="component" value="Chromosome"/>
</dbReference>
<dbReference type="PATRIC" id="fig|155920.8.peg.1940"/>
<gene>
    <name evidence="2" type="ORF">D934_08360</name>
</gene>